<dbReference type="EMBL" id="JAEHFY010000007">
    <property type="protein sequence ID" value="MBK0382493.1"/>
    <property type="molecule type" value="Genomic_DNA"/>
</dbReference>
<dbReference type="Proteomes" id="UP000660024">
    <property type="component" value="Unassembled WGS sequence"/>
</dbReference>
<keyword evidence="9" id="KW-1185">Reference proteome</keyword>
<name>A0ABS1BI27_9SPHI</name>
<comment type="subcellular location">
    <subcellularLocation>
        <location evidence="1">Cell membrane</location>
        <topology evidence="1">Multi-pass membrane protein</topology>
    </subcellularLocation>
</comment>
<dbReference type="InterPro" id="IPR013525">
    <property type="entry name" value="ABC2_TM"/>
</dbReference>
<accession>A0ABS1BI27</accession>
<feature type="transmembrane region" description="Helical" evidence="6">
    <location>
        <begin position="172"/>
        <end position="197"/>
    </location>
</feature>
<feature type="transmembrane region" description="Helical" evidence="6">
    <location>
        <begin position="338"/>
        <end position="358"/>
    </location>
</feature>
<keyword evidence="4 6" id="KW-1133">Transmembrane helix</keyword>
<feature type="transmembrane region" description="Helical" evidence="6">
    <location>
        <begin position="365"/>
        <end position="384"/>
    </location>
</feature>
<evidence type="ECO:0000256" key="3">
    <source>
        <dbReference type="ARBA" id="ARBA00022692"/>
    </source>
</evidence>
<evidence type="ECO:0000313" key="9">
    <source>
        <dbReference type="Proteomes" id="UP000660024"/>
    </source>
</evidence>
<comment type="caution">
    <text evidence="8">The sequence shown here is derived from an EMBL/GenBank/DDBJ whole genome shotgun (WGS) entry which is preliminary data.</text>
</comment>
<feature type="transmembrane region" description="Helical" evidence="6">
    <location>
        <begin position="307"/>
        <end position="326"/>
    </location>
</feature>
<organism evidence="8 9">
    <name type="scientific">Pedobacter segetis</name>
    <dbReference type="NCBI Taxonomy" id="2793069"/>
    <lineage>
        <taxon>Bacteria</taxon>
        <taxon>Pseudomonadati</taxon>
        <taxon>Bacteroidota</taxon>
        <taxon>Sphingobacteriia</taxon>
        <taxon>Sphingobacteriales</taxon>
        <taxon>Sphingobacteriaceae</taxon>
        <taxon>Pedobacter</taxon>
    </lineage>
</organism>
<dbReference type="SUPFAM" id="SSF53850">
    <property type="entry name" value="Periplasmic binding protein-like II"/>
    <property type="match status" value="1"/>
</dbReference>
<evidence type="ECO:0000256" key="4">
    <source>
        <dbReference type="ARBA" id="ARBA00022989"/>
    </source>
</evidence>
<feature type="transmembrane region" description="Helical" evidence="6">
    <location>
        <begin position="390"/>
        <end position="411"/>
    </location>
</feature>
<keyword evidence="5 6" id="KW-0472">Membrane</keyword>
<proteinExistence type="predicted"/>
<evidence type="ECO:0000256" key="2">
    <source>
        <dbReference type="ARBA" id="ARBA00022475"/>
    </source>
</evidence>
<evidence type="ECO:0000259" key="7">
    <source>
        <dbReference type="Pfam" id="PF12698"/>
    </source>
</evidence>
<dbReference type="RefSeq" id="WP_200585276.1">
    <property type="nucleotide sequence ID" value="NZ_JAEHFY010000007.1"/>
</dbReference>
<gene>
    <name evidence="8" type="ORF">I5M32_05915</name>
</gene>
<feature type="transmembrane region" description="Helical" evidence="6">
    <location>
        <begin position="238"/>
        <end position="256"/>
    </location>
</feature>
<dbReference type="Gene3D" id="3.40.190.10">
    <property type="entry name" value="Periplasmic binding protein-like II"/>
    <property type="match status" value="1"/>
</dbReference>
<dbReference type="InterPro" id="IPR051449">
    <property type="entry name" value="ABC-2_transporter_component"/>
</dbReference>
<feature type="domain" description="ABC-2 type transporter transmembrane" evidence="7">
    <location>
        <begin position="19"/>
        <end position="412"/>
    </location>
</feature>
<protein>
    <submittedName>
        <fullName evidence="8">ABC transporter permease</fullName>
    </submittedName>
</protein>
<feature type="transmembrane region" description="Helical" evidence="6">
    <location>
        <begin position="209"/>
        <end position="232"/>
    </location>
</feature>
<dbReference type="PANTHER" id="PTHR30294">
    <property type="entry name" value="MEMBRANE COMPONENT OF ABC TRANSPORTER YHHJ-RELATED"/>
    <property type="match status" value="1"/>
</dbReference>
<reference evidence="8 9" key="1">
    <citation type="submission" date="2020-12" db="EMBL/GenBank/DDBJ databases">
        <title>Bacterial novel species Pedobacter sp. SD-b isolated from soil.</title>
        <authorList>
            <person name="Jung H.-Y."/>
        </authorList>
    </citation>
    <scope>NUCLEOTIDE SEQUENCE [LARGE SCALE GENOMIC DNA]</scope>
    <source>
        <strain evidence="8 9">SD-b</strain>
    </source>
</reference>
<keyword evidence="2" id="KW-1003">Cell membrane</keyword>
<dbReference type="Pfam" id="PF12698">
    <property type="entry name" value="ABC2_membrane_3"/>
    <property type="match status" value="1"/>
</dbReference>
<feature type="transmembrane region" description="Helical" evidence="6">
    <location>
        <begin position="21"/>
        <end position="42"/>
    </location>
</feature>
<keyword evidence="3 6" id="KW-0812">Transmembrane</keyword>
<evidence type="ECO:0000256" key="6">
    <source>
        <dbReference type="SAM" id="Phobius"/>
    </source>
</evidence>
<evidence type="ECO:0000256" key="1">
    <source>
        <dbReference type="ARBA" id="ARBA00004651"/>
    </source>
</evidence>
<evidence type="ECO:0000256" key="5">
    <source>
        <dbReference type="ARBA" id="ARBA00023136"/>
    </source>
</evidence>
<dbReference type="PANTHER" id="PTHR30294:SF29">
    <property type="entry name" value="MULTIDRUG ABC TRANSPORTER PERMEASE YBHS-RELATED"/>
    <property type="match status" value="1"/>
</dbReference>
<evidence type="ECO:0000313" key="8">
    <source>
        <dbReference type="EMBL" id="MBK0382493.1"/>
    </source>
</evidence>
<sequence>MNKVFLIIQREYLSRVKKKSFLIMTFLVPSLFIAMIFFVGYLTKKGDDNVKDFKVLDKSGIFENQLSNTSTLNFSYLKGGYEQAKKDIRKKDNSYLLYIPSDYSSTGNTEIVSEKKPGFAVVDDIENQMETILRNKKLIAAGIDTSVLNSSKQKISISAKQLTADGEKDASIGATFIVGFISAFLIYLSLFIYGAQVMRGVIEEKTNRIIEVIVSSVKPFQLMLGKILGIGAVGLTQFLLWIILSTGLSTFASGYFSKSDDGKAKIEQTSHSSQNQEVVKAASSNNKVQDFLQAAGTINFTYILSTFFFYFLGGYLLYSALFAAVGSAVDNETETQQFMLPITLPLIFTFILGMNVIVNSPDSQLSFWLSMIPFTSPIAMMIRIPFGVPGWQIALSMVLLVIGFVFTTWVASRIYRVGILMYGKKVTYKELAKWFNYKE</sequence>